<name>A0A0F8W8F6_9ZZZZ</name>
<feature type="compositionally biased region" description="Basic and acidic residues" evidence="1">
    <location>
        <begin position="1"/>
        <end position="13"/>
    </location>
</feature>
<reference evidence="2" key="1">
    <citation type="journal article" date="2015" name="Nature">
        <title>Complex archaea that bridge the gap between prokaryotes and eukaryotes.</title>
        <authorList>
            <person name="Spang A."/>
            <person name="Saw J.H."/>
            <person name="Jorgensen S.L."/>
            <person name="Zaremba-Niedzwiedzka K."/>
            <person name="Martijn J."/>
            <person name="Lind A.E."/>
            <person name="van Eijk R."/>
            <person name="Schleper C."/>
            <person name="Guy L."/>
            <person name="Ettema T.J."/>
        </authorList>
    </citation>
    <scope>NUCLEOTIDE SEQUENCE</scope>
</reference>
<feature type="non-terminal residue" evidence="2">
    <location>
        <position position="21"/>
    </location>
</feature>
<gene>
    <name evidence="2" type="ORF">LCGC14_3098130</name>
</gene>
<comment type="caution">
    <text evidence="2">The sequence shown here is derived from an EMBL/GenBank/DDBJ whole genome shotgun (WGS) entry which is preliminary data.</text>
</comment>
<dbReference type="AlphaFoldDB" id="A0A0F8W8F6"/>
<dbReference type="EMBL" id="LAZR01066675">
    <property type="protein sequence ID" value="KKK53102.1"/>
    <property type="molecule type" value="Genomic_DNA"/>
</dbReference>
<proteinExistence type="predicted"/>
<evidence type="ECO:0000256" key="1">
    <source>
        <dbReference type="SAM" id="MobiDB-lite"/>
    </source>
</evidence>
<protein>
    <submittedName>
        <fullName evidence="2">Uncharacterized protein</fullName>
    </submittedName>
</protein>
<sequence length="21" mass="2420">MAQGEFTKEESKETMNAVEEM</sequence>
<feature type="region of interest" description="Disordered" evidence="1">
    <location>
        <begin position="1"/>
        <end position="21"/>
    </location>
</feature>
<evidence type="ECO:0000313" key="2">
    <source>
        <dbReference type="EMBL" id="KKK53102.1"/>
    </source>
</evidence>
<organism evidence="2">
    <name type="scientific">marine sediment metagenome</name>
    <dbReference type="NCBI Taxonomy" id="412755"/>
    <lineage>
        <taxon>unclassified sequences</taxon>
        <taxon>metagenomes</taxon>
        <taxon>ecological metagenomes</taxon>
    </lineage>
</organism>
<accession>A0A0F8W8F6</accession>